<reference evidence="1 2" key="1">
    <citation type="submission" date="2018-08" db="EMBL/GenBank/DDBJ databases">
        <title>Recombination of ecologically and evolutionarily significant loci maintains genetic cohesion in the Pseudomonas syringae species complex.</title>
        <authorList>
            <person name="Dillon M."/>
            <person name="Thakur S."/>
            <person name="Almeida R.N.D."/>
            <person name="Weir B.S."/>
            <person name="Guttman D.S."/>
        </authorList>
    </citation>
    <scope>NUCLEOTIDE SEQUENCE [LARGE SCALE GENOMIC DNA]</scope>
    <source>
        <strain evidence="1 2">ICMP 19589</strain>
    </source>
</reference>
<comment type="caution">
    <text evidence="1">The sequence shown here is derived from an EMBL/GenBank/DDBJ whole genome shotgun (WGS) entry which is preliminary data.</text>
</comment>
<dbReference type="AlphaFoldDB" id="A0A7Z6UBW4"/>
<evidence type="ECO:0000313" key="1">
    <source>
        <dbReference type="EMBL" id="RMP84069.1"/>
    </source>
</evidence>
<organism evidence="1 2">
    <name type="scientific">Pseudomonas syringae pv. actinidiae</name>
    <dbReference type="NCBI Taxonomy" id="103796"/>
    <lineage>
        <taxon>Bacteria</taxon>
        <taxon>Pseudomonadati</taxon>
        <taxon>Pseudomonadota</taxon>
        <taxon>Gammaproteobacteria</taxon>
        <taxon>Pseudomonadales</taxon>
        <taxon>Pseudomonadaceae</taxon>
        <taxon>Pseudomonas</taxon>
        <taxon>Pseudomonas syringae</taxon>
    </lineage>
</organism>
<dbReference type="Proteomes" id="UP000282289">
    <property type="component" value="Unassembled WGS sequence"/>
</dbReference>
<sequence length="159" mass="18071">MGLTVGRGRINKNELAGKYLERFLEAGALHCTAYPSEDAERPELHAYAERRHDNQQPDSYRSVRSNSTAWRERACSRRGQCARNGMPTPSAGTITYRRLLIRMPLRHRHHHFAFAGERCTGVGGEHVVEHQYVVFQPWEADGAVVEHATNLVQQAFFEG</sequence>
<evidence type="ECO:0000313" key="2">
    <source>
        <dbReference type="Proteomes" id="UP000282289"/>
    </source>
</evidence>
<accession>A0A7Z6UBW4</accession>
<protein>
    <submittedName>
        <fullName evidence="1">Uncharacterized protein</fullName>
    </submittedName>
</protein>
<name>A0A7Z6UBW4_PSESF</name>
<dbReference type="EMBL" id="RBQT01000013">
    <property type="protein sequence ID" value="RMP84069.1"/>
    <property type="molecule type" value="Genomic_DNA"/>
</dbReference>
<proteinExistence type="predicted"/>
<gene>
    <name evidence="1" type="ORF">ALQ15_114231</name>
</gene>